<evidence type="ECO:0000313" key="2">
    <source>
        <dbReference type="EMBL" id="MDC8784707.1"/>
    </source>
</evidence>
<evidence type="ECO:0000256" key="1">
    <source>
        <dbReference type="SAM" id="SignalP"/>
    </source>
</evidence>
<keyword evidence="3" id="KW-1185">Reference proteome</keyword>
<organism evidence="2 3">
    <name type="scientific">Roseateles koreensis</name>
    <dbReference type="NCBI Taxonomy" id="2987526"/>
    <lineage>
        <taxon>Bacteria</taxon>
        <taxon>Pseudomonadati</taxon>
        <taxon>Pseudomonadota</taxon>
        <taxon>Betaproteobacteria</taxon>
        <taxon>Burkholderiales</taxon>
        <taxon>Sphaerotilaceae</taxon>
        <taxon>Roseateles</taxon>
    </lineage>
</organism>
<reference evidence="2 3" key="1">
    <citation type="submission" date="2022-10" db="EMBL/GenBank/DDBJ databases">
        <title>paucibacter sp. hw8 Genome sequencing.</title>
        <authorList>
            <person name="Park S."/>
        </authorList>
    </citation>
    <scope>NUCLEOTIDE SEQUENCE [LARGE SCALE GENOMIC DNA]</scope>
    <source>
        <strain evidence="3">hw8</strain>
    </source>
</reference>
<name>A0ABT5KPB7_9BURK</name>
<sequence>MQQKIYWGLARHCIVGLTMGFAALGAWAQTRTLTPVPAPVQASGATGDDLIWSVIHYPPTAILSGTQEGQGFTDKARKLFMKSLPQYHHVVIEANYARLQMELRSRPNVCSPAILRLPEREAFMLFSDPYLSAMPYLAISLRGRDELGAFKTASGQLRLPDLLADGRFRVGVPGGRSLGSNYDKMLKAAPANGSLVVRHGNPGVAGLLRMLLDRKVDLIIGFPTELNYAAGEMGVTIDQLSLTAVAGGDDATPLRVGCSKSETGERVIRRVNELIKSQRREIEEYYLAWLPPELAAARRKAGGQGD</sequence>
<protein>
    <submittedName>
        <fullName evidence="2">TIGR02285 family protein</fullName>
    </submittedName>
</protein>
<comment type="caution">
    <text evidence="2">The sequence shown here is derived from an EMBL/GenBank/DDBJ whole genome shotgun (WGS) entry which is preliminary data.</text>
</comment>
<dbReference type="NCBIfam" id="TIGR02285">
    <property type="entry name" value="TIGR02285 family protein"/>
    <property type="match status" value="1"/>
</dbReference>
<feature type="signal peptide" evidence="1">
    <location>
        <begin position="1"/>
        <end position="28"/>
    </location>
</feature>
<gene>
    <name evidence="2" type="ORF">PRZ01_05835</name>
</gene>
<accession>A0ABT5KPB7</accession>
<dbReference type="RefSeq" id="WP_273595826.1">
    <property type="nucleotide sequence ID" value="NZ_JAQQXS010000004.1"/>
</dbReference>
<evidence type="ECO:0000313" key="3">
    <source>
        <dbReference type="Proteomes" id="UP001219862"/>
    </source>
</evidence>
<dbReference type="InterPro" id="IPR011972">
    <property type="entry name" value="CHP02285"/>
</dbReference>
<keyword evidence="1" id="KW-0732">Signal</keyword>
<feature type="chain" id="PRO_5045840507" evidence="1">
    <location>
        <begin position="29"/>
        <end position="306"/>
    </location>
</feature>
<proteinExistence type="predicted"/>
<dbReference type="EMBL" id="JAQQXS010000004">
    <property type="protein sequence ID" value="MDC8784707.1"/>
    <property type="molecule type" value="Genomic_DNA"/>
</dbReference>
<dbReference type="Proteomes" id="UP001219862">
    <property type="component" value="Unassembled WGS sequence"/>
</dbReference>
<dbReference type="SUPFAM" id="SSF53850">
    <property type="entry name" value="Periplasmic binding protein-like II"/>
    <property type="match status" value="1"/>
</dbReference>